<feature type="chain" id="PRO_5037368838" evidence="5">
    <location>
        <begin position="21"/>
        <end position="339"/>
    </location>
</feature>
<feature type="compositionally biased region" description="Low complexity" evidence="4">
    <location>
        <begin position="321"/>
        <end position="332"/>
    </location>
</feature>
<dbReference type="GO" id="GO:0043565">
    <property type="term" value="F:sequence-specific DNA binding"/>
    <property type="evidence" value="ECO:0007669"/>
    <property type="project" value="InterPro"/>
</dbReference>
<dbReference type="SUPFAM" id="SSF52317">
    <property type="entry name" value="Class I glutamine amidotransferase-like"/>
    <property type="match status" value="1"/>
</dbReference>
<dbReference type="SMART" id="SM00342">
    <property type="entry name" value="HTH_ARAC"/>
    <property type="match status" value="1"/>
</dbReference>
<evidence type="ECO:0000313" key="8">
    <source>
        <dbReference type="Proteomes" id="UP000676246"/>
    </source>
</evidence>
<proteinExistence type="predicted"/>
<dbReference type="InterPro" id="IPR029062">
    <property type="entry name" value="Class_I_gatase-like"/>
</dbReference>
<comment type="caution">
    <text evidence="7">The sequence shown here is derived from an EMBL/GenBank/DDBJ whole genome shotgun (WGS) entry which is preliminary data.</text>
</comment>
<dbReference type="AlphaFoldDB" id="A0A940Y5T6"/>
<dbReference type="Proteomes" id="UP000676246">
    <property type="component" value="Unassembled WGS sequence"/>
</dbReference>
<dbReference type="InterPro" id="IPR018060">
    <property type="entry name" value="HTH_AraC"/>
</dbReference>
<keyword evidence="1" id="KW-0805">Transcription regulation</keyword>
<accession>A0A940Y5T6</accession>
<dbReference type="EMBL" id="JAGQDD010000001">
    <property type="protein sequence ID" value="MBQ0929278.1"/>
    <property type="molecule type" value="Genomic_DNA"/>
</dbReference>
<feature type="region of interest" description="Disordered" evidence="4">
    <location>
        <begin position="311"/>
        <end position="339"/>
    </location>
</feature>
<dbReference type="Gene3D" id="1.10.10.60">
    <property type="entry name" value="Homeodomain-like"/>
    <property type="match status" value="2"/>
</dbReference>
<protein>
    <submittedName>
        <fullName evidence="7">GlxA family transcriptional regulator</fullName>
    </submittedName>
</protein>
<evidence type="ECO:0000259" key="6">
    <source>
        <dbReference type="PROSITE" id="PS01124"/>
    </source>
</evidence>
<evidence type="ECO:0000256" key="1">
    <source>
        <dbReference type="ARBA" id="ARBA00023015"/>
    </source>
</evidence>
<dbReference type="PROSITE" id="PS01124">
    <property type="entry name" value="HTH_ARAC_FAMILY_2"/>
    <property type="match status" value="1"/>
</dbReference>
<feature type="signal peptide" evidence="5">
    <location>
        <begin position="1"/>
        <end position="20"/>
    </location>
</feature>
<evidence type="ECO:0000313" key="7">
    <source>
        <dbReference type="EMBL" id="MBQ0929278.1"/>
    </source>
</evidence>
<dbReference type="SUPFAM" id="SSF46689">
    <property type="entry name" value="Homeodomain-like"/>
    <property type="match status" value="2"/>
</dbReference>
<dbReference type="CDD" id="cd03136">
    <property type="entry name" value="GATase1_AraC_ArgR_like"/>
    <property type="match status" value="1"/>
</dbReference>
<evidence type="ECO:0000256" key="5">
    <source>
        <dbReference type="SAM" id="SignalP"/>
    </source>
</evidence>
<feature type="region of interest" description="Disordered" evidence="4">
    <location>
        <begin position="188"/>
        <end position="210"/>
    </location>
</feature>
<organism evidence="7 8">
    <name type="scientific">Ideonella alba</name>
    <dbReference type="NCBI Taxonomy" id="2824118"/>
    <lineage>
        <taxon>Bacteria</taxon>
        <taxon>Pseudomonadati</taxon>
        <taxon>Pseudomonadota</taxon>
        <taxon>Betaproteobacteria</taxon>
        <taxon>Burkholderiales</taxon>
        <taxon>Sphaerotilaceae</taxon>
        <taxon>Ideonella</taxon>
    </lineage>
</organism>
<sequence>MSSARVGCLLLPGFSLGTLAGVIDPLAQAAALQPGRMPEPVMLSLDGRPVRAGAGAWVVCTELRAAPPLQLAMVVSDLPWHEQDPLGPAVLQWLREQAAAGACLGGVGTGAAWLAEAGLLQGHRATLHWPHLAALAERHPGVVLSQQRFEIDRQRLSSAGGEAARDLMIAWLGHHHGDRLAQELAAHAGLPGPRPADERQRVPGSGRGGAGSAKLAEALALMEANLSEPLPTEDIARLVGVSRRHLERLFRQHLDALPSRWYLGLRLERAQALLRQTPQSILQIGLACGFASGPHFSNAYRAHFGRTPRDERGLRAQAWREAAATEPAPGNAARDERSA</sequence>
<dbReference type="Pfam" id="PF12833">
    <property type="entry name" value="HTH_18"/>
    <property type="match status" value="1"/>
</dbReference>
<keyword evidence="8" id="KW-1185">Reference proteome</keyword>
<keyword evidence="2" id="KW-0238">DNA-binding</keyword>
<dbReference type="PROSITE" id="PS00041">
    <property type="entry name" value="HTH_ARAC_FAMILY_1"/>
    <property type="match status" value="1"/>
</dbReference>
<dbReference type="InterPro" id="IPR050204">
    <property type="entry name" value="AraC_XylS_family_regulators"/>
</dbReference>
<evidence type="ECO:0000256" key="4">
    <source>
        <dbReference type="SAM" id="MobiDB-lite"/>
    </source>
</evidence>
<keyword evidence="3" id="KW-0804">Transcription</keyword>
<gene>
    <name evidence="7" type="ORF">KAK03_02195</name>
</gene>
<dbReference type="InterPro" id="IPR018062">
    <property type="entry name" value="HTH_AraC-typ_CS"/>
</dbReference>
<name>A0A940Y5T6_9BURK</name>
<dbReference type="InterPro" id="IPR009057">
    <property type="entry name" value="Homeodomain-like_sf"/>
</dbReference>
<dbReference type="PANTHER" id="PTHR46796:SF6">
    <property type="entry name" value="ARAC SUBFAMILY"/>
    <property type="match status" value="1"/>
</dbReference>
<feature type="domain" description="HTH araC/xylS-type" evidence="6">
    <location>
        <begin position="216"/>
        <end position="314"/>
    </location>
</feature>
<reference evidence="7 8" key="1">
    <citation type="submission" date="2021-04" db="EMBL/GenBank/DDBJ databases">
        <title>The genome sequence of Ideonella sp. 3Y2.</title>
        <authorList>
            <person name="Liu Y."/>
        </authorList>
    </citation>
    <scope>NUCLEOTIDE SEQUENCE [LARGE SCALE GENOMIC DNA]</scope>
    <source>
        <strain evidence="7 8">3Y2</strain>
    </source>
</reference>
<dbReference type="GO" id="GO:0003700">
    <property type="term" value="F:DNA-binding transcription factor activity"/>
    <property type="evidence" value="ECO:0007669"/>
    <property type="project" value="InterPro"/>
</dbReference>
<dbReference type="PANTHER" id="PTHR46796">
    <property type="entry name" value="HTH-TYPE TRANSCRIPTIONAL ACTIVATOR RHAS-RELATED"/>
    <property type="match status" value="1"/>
</dbReference>
<dbReference type="Gene3D" id="3.40.50.880">
    <property type="match status" value="1"/>
</dbReference>
<dbReference type="RefSeq" id="WP_210851531.1">
    <property type="nucleotide sequence ID" value="NZ_JAGQDD010000001.1"/>
</dbReference>
<evidence type="ECO:0000256" key="3">
    <source>
        <dbReference type="ARBA" id="ARBA00023163"/>
    </source>
</evidence>
<keyword evidence="5" id="KW-0732">Signal</keyword>
<evidence type="ECO:0000256" key="2">
    <source>
        <dbReference type="ARBA" id="ARBA00023125"/>
    </source>
</evidence>